<reference evidence="2 3" key="1">
    <citation type="submission" date="2014-09" db="EMBL/GenBank/DDBJ databases">
        <title>Vibrio maritimus JCM 19235. (C45) whole genome shotgun sequence.</title>
        <authorList>
            <person name="Sawabe T."/>
            <person name="Meirelles P."/>
            <person name="Nakanishi M."/>
            <person name="Sayaka M."/>
            <person name="Hattori M."/>
            <person name="Ohkuma M."/>
        </authorList>
    </citation>
    <scope>NUCLEOTIDE SEQUENCE [LARGE SCALE GENOMIC DNA]</scope>
    <source>
        <strain evidence="3">JCM19235</strain>
    </source>
</reference>
<dbReference type="InterPro" id="IPR002491">
    <property type="entry name" value="ABC_transptr_periplasmic_BD"/>
</dbReference>
<proteinExistence type="predicted"/>
<keyword evidence="3" id="KW-1185">Reference proteome</keyword>
<evidence type="ECO:0000313" key="2">
    <source>
        <dbReference type="EMBL" id="GAL17462.1"/>
    </source>
</evidence>
<protein>
    <submittedName>
        <fullName evidence="2">Periplasmic hemin-binding protein</fullName>
    </submittedName>
</protein>
<gene>
    <name evidence="2" type="ORF">JCM19235_6011</name>
</gene>
<accession>A0A090SD67</accession>
<feature type="domain" description="Fe/B12 periplasmic-binding" evidence="1">
    <location>
        <begin position="1"/>
        <end position="101"/>
    </location>
</feature>
<dbReference type="EMBL" id="BBMR01000001">
    <property type="protein sequence ID" value="GAL17462.1"/>
    <property type="molecule type" value="Genomic_DNA"/>
</dbReference>
<dbReference type="AlphaFoldDB" id="A0A090SD67"/>
<evidence type="ECO:0000259" key="1">
    <source>
        <dbReference type="PROSITE" id="PS50983"/>
    </source>
</evidence>
<sequence>MMLDRSGNYKVGGNNTAVDTIISLSGAQNPASELIDGYKTMNAETMITMQPDYILISQRAWDSLGSKDKVLSAIPLLKNSPAGKSKNIIVIPSGALLVDLT</sequence>
<dbReference type="Gene3D" id="3.40.50.1980">
    <property type="entry name" value="Nitrogenase molybdenum iron protein domain"/>
    <property type="match status" value="1"/>
</dbReference>
<dbReference type="PROSITE" id="PS50983">
    <property type="entry name" value="FE_B12_PBP"/>
    <property type="match status" value="1"/>
</dbReference>
<name>A0A090SD67_9VIBR</name>
<dbReference type="InterPro" id="IPR050902">
    <property type="entry name" value="ABC_Transporter_SBP"/>
</dbReference>
<dbReference type="Pfam" id="PF01497">
    <property type="entry name" value="Peripla_BP_2"/>
    <property type="match status" value="1"/>
</dbReference>
<evidence type="ECO:0000313" key="3">
    <source>
        <dbReference type="Proteomes" id="UP000029228"/>
    </source>
</evidence>
<dbReference type="PANTHER" id="PTHR30535:SF4">
    <property type="entry name" value="HEMIN-BINDING PERIPLASMIC PROTEIN HMUT"/>
    <property type="match status" value="1"/>
</dbReference>
<organism evidence="2 3">
    <name type="scientific">Vibrio maritimus</name>
    <dbReference type="NCBI Taxonomy" id="990268"/>
    <lineage>
        <taxon>Bacteria</taxon>
        <taxon>Pseudomonadati</taxon>
        <taxon>Pseudomonadota</taxon>
        <taxon>Gammaproteobacteria</taxon>
        <taxon>Vibrionales</taxon>
        <taxon>Vibrionaceae</taxon>
        <taxon>Vibrio</taxon>
    </lineage>
</organism>
<dbReference type="Proteomes" id="UP000029228">
    <property type="component" value="Unassembled WGS sequence"/>
</dbReference>
<dbReference type="PANTHER" id="PTHR30535">
    <property type="entry name" value="VITAMIN B12-BINDING PROTEIN"/>
    <property type="match status" value="1"/>
</dbReference>
<dbReference type="SUPFAM" id="SSF53807">
    <property type="entry name" value="Helical backbone' metal receptor"/>
    <property type="match status" value="1"/>
</dbReference>
<comment type="caution">
    <text evidence="2">The sequence shown here is derived from an EMBL/GenBank/DDBJ whole genome shotgun (WGS) entry which is preliminary data.</text>
</comment>
<dbReference type="STRING" id="990268.JCM19235_6011"/>